<keyword evidence="4" id="KW-1185">Reference proteome</keyword>
<dbReference type="InterPro" id="IPR038519">
    <property type="entry name" value="MCP_C_sf"/>
</dbReference>
<accession>A0AAW1SDK0</accession>
<evidence type="ECO:0000313" key="4">
    <source>
        <dbReference type="Proteomes" id="UP001438707"/>
    </source>
</evidence>
<evidence type="ECO:0008006" key="5">
    <source>
        <dbReference type="Google" id="ProtNLM"/>
    </source>
</evidence>
<gene>
    <name evidence="3" type="ORF">WJX74_003864</name>
</gene>
<dbReference type="InterPro" id="IPR007542">
    <property type="entry name" value="MCP_C"/>
</dbReference>
<dbReference type="InterPro" id="IPR016112">
    <property type="entry name" value="VP_dsDNA_II"/>
</dbReference>
<feature type="domain" description="Major capsid protein C-terminal" evidence="1">
    <location>
        <begin position="335"/>
        <end position="528"/>
    </location>
</feature>
<feature type="domain" description="Major capsid protein N-terminal" evidence="2">
    <location>
        <begin position="26"/>
        <end position="155"/>
    </location>
</feature>
<feature type="domain" description="Major capsid protein N-terminal" evidence="2">
    <location>
        <begin position="253"/>
        <end position="299"/>
    </location>
</feature>
<evidence type="ECO:0000313" key="3">
    <source>
        <dbReference type="EMBL" id="KAK9844545.1"/>
    </source>
</evidence>
<reference evidence="3 4" key="1">
    <citation type="journal article" date="2024" name="Nat. Commun.">
        <title>Phylogenomics reveals the evolutionary origins of lichenization in chlorophyte algae.</title>
        <authorList>
            <person name="Puginier C."/>
            <person name="Libourel C."/>
            <person name="Otte J."/>
            <person name="Skaloud P."/>
            <person name="Haon M."/>
            <person name="Grisel S."/>
            <person name="Petersen M."/>
            <person name="Berrin J.G."/>
            <person name="Delaux P.M."/>
            <person name="Dal Grande F."/>
            <person name="Keller J."/>
        </authorList>
    </citation>
    <scope>NUCLEOTIDE SEQUENCE [LARGE SCALE GENOMIC DNA]</scope>
    <source>
        <strain evidence="3 4">SAG 2145</strain>
    </source>
</reference>
<evidence type="ECO:0000259" key="1">
    <source>
        <dbReference type="Pfam" id="PF04451"/>
    </source>
</evidence>
<dbReference type="EMBL" id="JALJOS010000001">
    <property type="protein sequence ID" value="KAK9844545.1"/>
    <property type="molecule type" value="Genomic_DNA"/>
</dbReference>
<proteinExistence type="predicted"/>
<dbReference type="GO" id="GO:0005198">
    <property type="term" value="F:structural molecule activity"/>
    <property type="evidence" value="ECO:0007669"/>
    <property type="project" value="InterPro"/>
</dbReference>
<protein>
    <recommendedName>
        <fullName evidence="5">Major capsid protein</fullName>
    </recommendedName>
</protein>
<dbReference type="Proteomes" id="UP001438707">
    <property type="component" value="Unassembled WGS sequence"/>
</dbReference>
<evidence type="ECO:0000259" key="2">
    <source>
        <dbReference type="Pfam" id="PF16903"/>
    </source>
</evidence>
<dbReference type="Gene3D" id="2.70.9.10">
    <property type="entry name" value="Adenovirus Type 2 Hexon, domain 4"/>
    <property type="match status" value="1"/>
</dbReference>
<dbReference type="AlphaFoldDB" id="A0AAW1SDK0"/>
<dbReference type="Gene3D" id="2.70.9.20">
    <property type="entry name" value="Major capsid protein Vp54"/>
    <property type="match status" value="1"/>
</dbReference>
<sequence>MSAAILTLRARGPQDIELGALNSDATFFRSSFPKPTNFATSDLELQSTSGQMNYGNEITWQLQRTGDLVCNMMLYVTISSIAISSSITQETVNATKYKCYQDATGQTRFLSKVFVDALPYALIDRLSLNIGGYDIEELRGDWMYINDKLNRAAGSSYVDSAPTAHGGVTKFNECDFMDFDGGVQYGVKTSSQLASSTTATTPAGLPVESGASPNIANAVTSGWRWAQYPNSGALGGPDFKQFAYPMVNRGDVDQRIYIPVQFTCTSDWGQSLPIIALAYHDTRVKARFRNLSEVSIFNQVGNGILQVKDQPQITCTGANFNATLITRLVWLDDFERKSFALESHRYLLTETQYQSFAVDSGASTQSFSLYMSHPVKELLLYFRKSAYSDPSSTALVNNYWNFTMDGNPADATEAQLGVPGYRDWFTYLNLSFNQQKVYNDGENSQYFTWLLPQQYHSRSIANQSRVAIMPFAADPASWKPTGTVNLSRMDQVQLIVNFNVPAGQHLPSGTFYVIGRNFNYMKVVSGMAAKIYAA</sequence>
<organism evidence="3 4">
    <name type="scientific">Apatococcus lobatus</name>
    <dbReference type="NCBI Taxonomy" id="904363"/>
    <lineage>
        <taxon>Eukaryota</taxon>
        <taxon>Viridiplantae</taxon>
        <taxon>Chlorophyta</taxon>
        <taxon>core chlorophytes</taxon>
        <taxon>Trebouxiophyceae</taxon>
        <taxon>Chlorellales</taxon>
        <taxon>Chlorellaceae</taxon>
        <taxon>Apatococcus</taxon>
    </lineage>
</organism>
<name>A0AAW1SDK0_9CHLO</name>
<dbReference type="InterPro" id="IPR031654">
    <property type="entry name" value="Capsid_N"/>
</dbReference>
<dbReference type="Pfam" id="PF04451">
    <property type="entry name" value="Capsid_NCLDV"/>
    <property type="match status" value="1"/>
</dbReference>
<comment type="caution">
    <text evidence="3">The sequence shown here is derived from an EMBL/GenBank/DDBJ whole genome shotgun (WGS) entry which is preliminary data.</text>
</comment>
<dbReference type="Pfam" id="PF16903">
    <property type="entry name" value="Capsid_N"/>
    <property type="match status" value="2"/>
</dbReference>
<dbReference type="SUPFAM" id="SSF49749">
    <property type="entry name" value="Group II dsDNA viruses VP"/>
    <property type="match status" value="3"/>
</dbReference>